<dbReference type="InterPro" id="IPR004367">
    <property type="entry name" value="Cyclin_C-dom"/>
</dbReference>
<gene>
    <name evidence="12" type="primary">LOC117557839</name>
</gene>
<dbReference type="OrthoDB" id="5590282at2759"/>
<evidence type="ECO:0000259" key="9">
    <source>
        <dbReference type="SMART" id="SM00385"/>
    </source>
</evidence>
<dbReference type="KEGG" id="gacu:117557839"/>
<dbReference type="PROSITE" id="PS00292">
    <property type="entry name" value="CYCLINS"/>
    <property type="match status" value="1"/>
</dbReference>
<dbReference type="InterPro" id="IPR039361">
    <property type="entry name" value="Cyclin"/>
</dbReference>
<evidence type="ECO:0000256" key="5">
    <source>
        <dbReference type="ARBA" id="ARBA00023306"/>
    </source>
</evidence>
<accession>A0A6P8VRR2</accession>
<dbReference type="FunFam" id="1.10.472.10:FF:000005">
    <property type="entry name" value="G2/mitotic-specific cyclin B"/>
    <property type="match status" value="1"/>
</dbReference>
<dbReference type="CDD" id="cd20507">
    <property type="entry name" value="CYCLIN_CCNB1-like_rpt1"/>
    <property type="match status" value="1"/>
</dbReference>
<feature type="domain" description="Cyclin-like" evidence="9">
    <location>
        <begin position="264"/>
        <end position="345"/>
    </location>
</feature>
<evidence type="ECO:0000259" key="10">
    <source>
        <dbReference type="SMART" id="SM01332"/>
    </source>
</evidence>
<dbReference type="InterPro" id="IPR036915">
    <property type="entry name" value="Cyclin-like_sf"/>
</dbReference>
<name>A0A6P8VRR2_GYMAC</name>
<evidence type="ECO:0000256" key="6">
    <source>
        <dbReference type="ARBA" id="ARBA00025821"/>
    </source>
</evidence>
<evidence type="ECO:0000256" key="8">
    <source>
        <dbReference type="RuleBase" id="RU000383"/>
    </source>
</evidence>
<dbReference type="InterPro" id="IPR013763">
    <property type="entry name" value="Cyclin-like_dom"/>
</dbReference>
<dbReference type="PANTHER" id="PTHR10177">
    <property type="entry name" value="CYCLINS"/>
    <property type="match status" value="1"/>
</dbReference>
<proteinExistence type="inferred from homology"/>
<dbReference type="Proteomes" id="UP000515161">
    <property type="component" value="Unplaced"/>
</dbReference>
<dbReference type="InParanoid" id="A0A6P8VRR2"/>
<keyword evidence="4 8" id="KW-0195">Cyclin</keyword>
<evidence type="ECO:0000256" key="1">
    <source>
        <dbReference type="ARBA" id="ARBA00003222"/>
    </source>
</evidence>
<dbReference type="InterPro" id="IPR048258">
    <property type="entry name" value="Cyclins_cyclin-box"/>
</dbReference>
<keyword evidence="5" id="KW-0131">Cell cycle</keyword>
<dbReference type="Gene3D" id="1.10.472.10">
    <property type="entry name" value="Cyclin-like"/>
    <property type="match status" value="2"/>
</dbReference>
<dbReference type="SMART" id="SM01332">
    <property type="entry name" value="Cyclin_C"/>
    <property type="match status" value="1"/>
</dbReference>
<dbReference type="RefSeq" id="XP_034089705.1">
    <property type="nucleotide sequence ID" value="XM_034233814.1"/>
</dbReference>
<dbReference type="SUPFAM" id="SSF47954">
    <property type="entry name" value="Cyclin-like"/>
    <property type="match status" value="2"/>
</dbReference>
<reference evidence="12" key="1">
    <citation type="submission" date="2025-08" db="UniProtKB">
        <authorList>
            <consortium name="RefSeq"/>
        </authorList>
    </citation>
    <scope>IDENTIFICATION</scope>
</reference>
<comment type="similarity">
    <text evidence="2">Belongs to the cyclin family. Cyclin AB subfamily.</text>
</comment>
<protein>
    <recommendedName>
        <fullName evidence="7">G2/mitotic-specific cyclin-B2</fullName>
    </recommendedName>
</protein>
<evidence type="ECO:0000256" key="4">
    <source>
        <dbReference type="ARBA" id="ARBA00023127"/>
    </source>
</evidence>
<dbReference type="SMART" id="SM00385">
    <property type="entry name" value="CYCLIN"/>
    <property type="match status" value="2"/>
</dbReference>
<feature type="domain" description="Cyclin C-terminal" evidence="10">
    <location>
        <begin position="260"/>
        <end position="378"/>
    </location>
</feature>
<evidence type="ECO:0000256" key="2">
    <source>
        <dbReference type="ARBA" id="ARBA00006955"/>
    </source>
</evidence>
<keyword evidence="3" id="KW-0132">Cell division</keyword>
<dbReference type="AlphaFoldDB" id="A0A6P8VRR2"/>
<evidence type="ECO:0000313" key="12">
    <source>
        <dbReference type="RefSeq" id="XP_034089705.1"/>
    </source>
</evidence>
<evidence type="ECO:0000313" key="11">
    <source>
        <dbReference type="Proteomes" id="UP000515161"/>
    </source>
</evidence>
<comment type="subunit">
    <text evidence="6">Interacts with the CDK1 protein kinase to form a serine/threonine kinase holoenzyme complex also known as maturation promoting factor (MPF). The cyclin subunit imparts substrate specificity to the complex.</text>
</comment>
<organism evidence="11 12">
    <name type="scientific">Gymnodraco acuticeps</name>
    <name type="common">Antarctic dragonfish</name>
    <dbReference type="NCBI Taxonomy" id="8218"/>
    <lineage>
        <taxon>Eukaryota</taxon>
        <taxon>Metazoa</taxon>
        <taxon>Chordata</taxon>
        <taxon>Craniata</taxon>
        <taxon>Vertebrata</taxon>
        <taxon>Euteleostomi</taxon>
        <taxon>Actinopterygii</taxon>
        <taxon>Neopterygii</taxon>
        <taxon>Teleostei</taxon>
        <taxon>Neoteleostei</taxon>
        <taxon>Acanthomorphata</taxon>
        <taxon>Eupercaria</taxon>
        <taxon>Perciformes</taxon>
        <taxon>Notothenioidei</taxon>
        <taxon>Bathydraconidae</taxon>
        <taxon>Gymnodraco</taxon>
    </lineage>
</organism>
<comment type="function">
    <text evidence="1">Essential for the control of the cell cycle at the G2/M (mitosis) transition.</text>
</comment>
<feature type="domain" description="Cyclin-like" evidence="9">
    <location>
        <begin position="167"/>
        <end position="251"/>
    </location>
</feature>
<dbReference type="Pfam" id="PF00134">
    <property type="entry name" value="Cyclin_N"/>
    <property type="match status" value="1"/>
</dbReference>
<dbReference type="InterPro" id="IPR006671">
    <property type="entry name" value="Cyclin_N"/>
</dbReference>
<sequence length="394" mass="44105">MSSVEVLAVQLPAGEKPMKMGKAVVGLRRVALGEITNFKAAAVNTKKTGPAKASFKPSVKDSIAPRAIAVVLPMAPAPADPLPTVSEESADVSMKEVEEEELCQAFSDALRMVQDVDEEDGDLPQLCSEYVKDIYSYLHVLEVEQAVRPDYMQHYEITERMRALLVDWLVQVHSRFQLLQETLYLTVAVMDRFLQVQPVSRRKLQLVGVTAMLVACKYEEMYTPEVGDFAYITDNAFTKAQILVMEQLILRALNFELGRPLPLHFLRRASKVGNSDVERHTLAKYLMELTLLDYNMVHYRPSEIAAASLALSQLLLVALPWSPQQQHYSTYDAAHLKPIMQHIAKNIVMVNEGKTKFQAVKNKYSSSKLMKISLIPQLNSSIVKTMAAALLSNP</sequence>
<dbReference type="GeneID" id="117557839"/>
<keyword evidence="11" id="KW-1185">Reference proteome</keyword>
<dbReference type="GO" id="GO:0051301">
    <property type="term" value="P:cell division"/>
    <property type="evidence" value="ECO:0007669"/>
    <property type="project" value="UniProtKB-KW"/>
</dbReference>
<evidence type="ECO:0000256" key="3">
    <source>
        <dbReference type="ARBA" id="ARBA00022618"/>
    </source>
</evidence>
<dbReference type="FunFam" id="1.10.472.10:FF:000001">
    <property type="entry name" value="G2/mitotic-specific cyclin"/>
    <property type="match status" value="1"/>
</dbReference>
<evidence type="ECO:0000256" key="7">
    <source>
        <dbReference type="ARBA" id="ARBA00040980"/>
    </source>
</evidence>
<dbReference type="Pfam" id="PF02984">
    <property type="entry name" value="Cyclin_C"/>
    <property type="match status" value="1"/>
</dbReference>
<dbReference type="GO" id="GO:0016538">
    <property type="term" value="F:cyclin-dependent protein serine/threonine kinase regulator activity"/>
    <property type="evidence" value="ECO:0007669"/>
    <property type="project" value="UniProtKB-ARBA"/>
</dbReference>